<evidence type="ECO:0000256" key="1">
    <source>
        <dbReference type="SAM" id="Coils"/>
    </source>
</evidence>
<protein>
    <submittedName>
        <fullName evidence="3">Uncharacterized protein</fullName>
    </submittedName>
</protein>
<keyword evidence="1" id="KW-0175">Coiled coil</keyword>
<evidence type="ECO:0000313" key="4">
    <source>
        <dbReference type="Proteomes" id="UP000179807"/>
    </source>
</evidence>
<gene>
    <name evidence="3" type="ORF">TRFO_25344</name>
</gene>
<proteinExistence type="predicted"/>
<name>A0A1J4KAW1_9EUKA</name>
<accession>A0A1J4KAW1</accession>
<organism evidence="3 4">
    <name type="scientific">Tritrichomonas foetus</name>
    <dbReference type="NCBI Taxonomy" id="1144522"/>
    <lineage>
        <taxon>Eukaryota</taxon>
        <taxon>Metamonada</taxon>
        <taxon>Parabasalia</taxon>
        <taxon>Tritrichomonadida</taxon>
        <taxon>Tritrichomonadidae</taxon>
        <taxon>Tritrichomonas</taxon>
    </lineage>
</organism>
<dbReference type="EMBL" id="MLAK01000721">
    <property type="protein sequence ID" value="OHT06597.1"/>
    <property type="molecule type" value="Genomic_DNA"/>
</dbReference>
<evidence type="ECO:0000256" key="2">
    <source>
        <dbReference type="SAM" id="MobiDB-lite"/>
    </source>
</evidence>
<feature type="region of interest" description="Disordered" evidence="2">
    <location>
        <begin position="414"/>
        <end position="440"/>
    </location>
</feature>
<dbReference type="OrthoDB" id="10677086at2759"/>
<evidence type="ECO:0000313" key="3">
    <source>
        <dbReference type="EMBL" id="OHT06597.1"/>
    </source>
</evidence>
<dbReference type="RefSeq" id="XP_068359733.1">
    <property type="nucleotide sequence ID" value="XM_068504290.1"/>
</dbReference>
<dbReference type="Proteomes" id="UP000179807">
    <property type="component" value="Unassembled WGS sequence"/>
</dbReference>
<sequence length="459" mass="53493">MSEASSIASSASRDFSQLPIETLLKLKKTFINKFEFEKAKKVQAAINCRKDVDVTEIINECKRRIDEKIDEIYADLQKRREIVITQYRFKELDISEKIDNAFVELQSRHIKELEGVEFIKAHAVARTMSKEIKDVKESRELLLQAKRLAENDDFDGAVKIREKAHQVKVDFINGELDQINQKYELMRKQAYFKQKNELQILTEKLKSAMEKNEAEKEEALKAQEKLAKVTIIYNQQKIFSEMTQKIKSKEKKLEMSEQINKFITQKVRENDENIVQASEISSVQSSQYQFSQADEIYPLHEEEEDNFSFGHEEDYEVFDNHQLQVDQEFNQLVEEEYPEQQNQNEFLEEEEYNEMSNEPEFDIVLENNEDQPTGNAEEDVIVGQTDDTTDDLYGNLLKDFESDETPKNVVINIPESGDDDLFSSDLLRSPMSKSSGMHAKDIVLSDPEANELLKNLFEK</sequence>
<reference evidence="3" key="1">
    <citation type="submission" date="2016-10" db="EMBL/GenBank/DDBJ databases">
        <authorList>
            <person name="Benchimol M."/>
            <person name="Almeida L.G."/>
            <person name="Vasconcelos A.T."/>
            <person name="Perreira-Neves A."/>
            <person name="Rosa I.A."/>
            <person name="Tasca T."/>
            <person name="Bogo M.R."/>
            <person name="de Souza W."/>
        </authorList>
    </citation>
    <scope>NUCLEOTIDE SEQUENCE [LARGE SCALE GENOMIC DNA]</scope>
    <source>
        <strain evidence="3">K</strain>
    </source>
</reference>
<dbReference type="AlphaFoldDB" id="A0A1J4KAW1"/>
<dbReference type="GeneID" id="94838994"/>
<keyword evidence="4" id="KW-1185">Reference proteome</keyword>
<feature type="coiled-coil region" evidence="1">
    <location>
        <begin position="169"/>
        <end position="229"/>
    </location>
</feature>
<dbReference type="VEuPathDB" id="TrichDB:TRFO_25344"/>
<comment type="caution">
    <text evidence="3">The sequence shown here is derived from an EMBL/GenBank/DDBJ whole genome shotgun (WGS) entry which is preliminary data.</text>
</comment>